<dbReference type="STRING" id="504798.SAMN05421871_101241"/>
<dbReference type="SUPFAM" id="SSF56645">
    <property type="entry name" value="Acyl-CoA dehydrogenase NM domain-like"/>
    <property type="match status" value="1"/>
</dbReference>
<feature type="domain" description="Acyl-CoA dehydrogenase C-terminal" evidence="3">
    <location>
        <begin position="259"/>
        <end position="390"/>
    </location>
</feature>
<dbReference type="Gene3D" id="1.10.540.10">
    <property type="entry name" value="Acyl-CoA dehydrogenase/oxidase, N-terminal domain"/>
    <property type="match status" value="1"/>
</dbReference>
<reference evidence="5" key="1">
    <citation type="submission" date="2016-10" db="EMBL/GenBank/DDBJ databases">
        <authorList>
            <person name="Varghese N."/>
            <person name="Submissions S."/>
        </authorList>
    </citation>
    <scope>NUCLEOTIDE SEQUENCE [LARGE SCALE GENOMIC DNA]</scope>
    <source>
        <strain evidence="5">IBRC-M 10655</strain>
    </source>
</reference>
<evidence type="ECO:0000313" key="5">
    <source>
        <dbReference type="Proteomes" id="UP000199651"/>
    </source>
</evidence>
<evidence type="ECO:0000259" key="3">
    <source>
        <dbReference type="Pfam" id="PF08028"/>
    </source>
</evidence>
<dbReference type="InterPro" id="IPR046373">
    <property type="entry name" value="Acyl-CoA_Oxase/DH_mid-dom_sf"/>
</dbReference>
<dbReference type="AlphaFoldDB" id="A0A1H0HCF1"/>
<gene>
    <name evidence="4" type="ORF">SAMN05192558_10262</name>
</gene>
<dbReference type="Pfam" id="PF02771">
    <property type="entry name" value="Acyl-CoA_dh_N"/>
    <property type="match status" value="1"/>
</dbReference>
<dbReference type="GO" id="GO:0050660">
    <property type="term" value="F:flavin adenine dinucleotide binding"/>
    <property type="evidence" value="ECO:0007669"/>
    <property type="project" value="InterPro"/>
</dbReference>
<accession>A0A1H0HCF1</accession>
<evidence type="ECO:0000256" key="1">
    <source>
        <dbReference type="ARBA" id="ARBA00023002"/>
    </source>
</evidence>
<feature type="domain" description="Acyl-CoA dehydrogenase/oxidase N-terminal" evidence="2">
    <location>
        <begin position="32"/>
        <end position="106"/>
    </location>
</feature>
<dbReference type="GO" id="GO:0004497">
    <property type="term" value="F:monooxygenase activity"/>
    <property type="evidence" value="ECO:0007669"/>
    <property type="project" value="UniProtKB-KW"/>
</dbReference>
<dbReference type="Proteomes" id="UP000199651">
    <property type="component" value="Unassembled WGS sequence"/>
</dbReference>
<sequence>MSVVPSDPQNVVQLPPEPHLTPPEVIARAKAIAATLVDRQAETEQRTFYAQDTHEKFAEAGFYRLLVPQSYGGYEFGPDTFLRVAVELARGCPSTGWMYLFGAAHALPVASLFQAEAQDELFADGDFICPATVAPSGSAERVDGGWNISGVWSYSSGSPYSTHFLGHTLVPQGEGEPPAPLMFIVPRSSYKRLNDWGEQLGLRGSGSHSVQLDNAFVPDRFTINDHLSQLSIADGTPGQKLHRSTMYGGGPLSFMLLELGALAVGIAQGALDAYEELMTSRTTIYPPIVLRTEDPDYQLHYGEATGKISAASAALFGAVQQWNDLCEEGPAAFTREEEWRLATISREVIRLCWDAVEGELFPTAGSSAIRHGARIERVWRDLSMLHGHAGYAIALKTMANRELAKAHFGIG</sequence>
<keyword evidence="5" id="KW-1185">Reference proteome</keyword>
<dbReference type="InterPro" id="IPR013107">
    <property type="entry name" value="Acyl-CoA_DH_C"/>
</dbReference>
<keyword evidence="4" id="KW-0503">Monooxygenase</keyword>
<dbReference type="RefSeq" id="WP_091370358.1">
    <property type="nucleotide sequence ID" value="NZ_FNDV01000001.1"/>
</dbReference>
<dbReference type="InterPro" id="IPR037069">
    <property type="entry name" value="AcylCoA_DH/ox_N_sf"/>
</dbReference>
<dbReference type="Pfam" id="PF08028">
    <property type="entry name" value="Acyl-CoA_dh_2"/>
    <property type="match status" value="1"/>
</dbReference>
<dbReference type="Gene3D" id="2.40.110.10">
    <property type="entry name" value="Butyryl-CoA Dehydrogenase, subunit A, domain 2"/>
    <property type="match status" value="1"/>
</dbReference>
<proteinExistence type="predicted"/>
<dbReference type="OrthoDB" id="3402961at2"/>
<dbReference type="PIRSF" id="PIRSF016578">
    <property type="entry name" value="HsaA"/>
    <property type="match status" value="1"/>
</dbReference>
<protein>
    <submittedName>
        <fullName evidence="4">3-hydroxy-9,10-secoandrosta-1,3,5(10)-triene-9,17-dione monooxygenase</fullName>
    </submittedName>
</protein>
<dbReference type="InterPro" id="IPR036250">
    <property type="entry name" value="AcylCo_DH-like_C"/>
</dbReference>
<keyword evidence="1" id="KW-0560">Oxidoreductase</keyword>
<evidence type="ECO:0000259" key="2">
    <source>
        <dbReference type="Pfam" id="PF02771"/>
    </source>
</evidence>
<dbReference type="EMBL" id="FNJB01000002">
    <property type="protein sequence ID" value="SDO16896.1"/>
    <property type="molecule type" value="Genomic_DNA"/>
</dbReference>
<evidence type="ECO:0000313" key="4">
    <source>
        <dbReference type="EMBL" id="SDO16896.1"/>
    </source>
</evidence>
<dbReference type="Gene3D" id="1.20.140.10">
    <property type="entry name" value="Butyryl-CoA Dehydrogenase, subunit A, domain 3"/>
    <property type="match status" value="1"/>
</dbReference>
<dbReference type="InterPro" id="IPR009100">
    <property type="entry name" value="AcylCoA_DH/oxidase_NM_dom_sf"/>
</dbReference>
<dbReference type="InterPro" id="IPR013786">
    <property type="entry name" value="AcylCoA_DH/ox_N"/>
</dbReference>
<dbReference type="GO" id="GO:0016627">
    <property type="term" value="F:oxidoreductase activity, acting on the CH-CH group of donors"/>
    <property type="evidence" value="ECO:0007669"/>
    <property type="project" value="InterPro"/>
</dbReference>
<dbReference type="SUPFAM" id="SSF47203">
    <property type="entry name" value="Acyl-CoA dehydrogenase C-terminal domain-like"/>
    <property type="match status" value="1"/>
</dbReference>
<organism evidence="4 5">
    <name type="scientific">Actinokineospora alba</name>
    <dbReference type="NCBI Taxonomy" id="504798"/>
    <lineage>
        <taxon>Bacteria</taxon>
        <taxon>Bacillati</taxon>
        <taxon>Actinomycetota</taxon>
        <taxon>Actinomycetes</taxon>
        <taxon>Pseudonocardiales</taxon>
        <taxon>Pseudonocardiaceae</taxon>
        <taxon>Actinokineospora</taxon>
    </lineage>
</organism>
<name>A0A1H0HCF1_9PSEU</name>